<organism evidence="5 6">
    <name type="scientific">Gossypium lobatum</name>
    <dbReference type="NCBI Taxonomy" id="34289"/>
    <lineage>
        <taxon>Eukaryota</taxon>
        <taxon>Viridiplantae</taxon>
        <taxon>Streptophyta</taxon>
        <taxon>Embryophyta</taxon>
        <taxon>Tracheophyta</taxon>
        <taxon>Spermatophyta</taxon>
        <taxon>Magnoliopsida</taxon>
        <taxon>eudicotyledons</taxon>
        <taxon>Gunneridae</taxon>
        <taxon>Pentapetalae</taxon>
        <taxon>rosids</taxon>
        <taxon>malvids</taxon>
        <taxon>Malvales</taxon>
        <taxon>Malvaceae</taxon>
        <taxon>Malvoideae</taxon>
        <taxon>Gossypium</taxon>
    </lineage>
</organism>
<dbReference type="InterPro" id="IPR050905">
    <property type="entry name" value="Plant_NBS-LRR"/>
</dbReference>
<evidence type="ECO:0000259" key="4">
    <source>
        <dbReference type="Pfam" id="PF00931"/>
    </source>
</evidence>
<gene>
    <name evidence="5" type="ORF">Golob_020843</name>
</gene>
<dbReference type="Pfam" id="PF00931">
    <property type="entry name" value="NB-ARC"/>
    <property type="match status" value="1"/>
</dbReference>
<evidence type="ECO:0000313" key="5">
    <source>
        <dbReference type="EMBL" id="MBA0549834.1"/>
    </source>
</evidence>
<evidence type="ECO:0000256" key="3">
    <source>
        <dbReference type="ARBA" id="ARBA00022840"/>
    </source>
</evidence>
<dbReference type="AlphaFoldDB" id="A0A7J8LBK2"/>
<proteinExistence type="predicted"/>
<comment type="caution">
    <text evidence="5">The sequence shown here is derived from an EMBL/GenBank/DDBJ whole genome shotgun (WGS) entry which is preliminary data.</text>
</comment>
<dbReference type="GO" id="GO:0006952">
    <property type="term" value="P:defense response"/>
    <property type="evidence" value="ECO:0007669"/>
    <property type="project" value="UniProtKB-KW"/>
</dbReference>
<dbReference type="InterPro" id="IPR027417">
    <property type="entry name" value="P-loop_NTPase"/>
</dbReference>
<dbReference type="SUPFAM" id="SSF52540">
    <property type="entry name" value="P-loop containing nucleoside triphosphate hydrolases"/>
    <property type="match status" value="1"/>
</dbReference>
<dbReference type="InterPro" id="IPR042197">
    <property type="entry name" value="Apaf_helical"/>
</dbReference>
<dbReference type="GO" id="GO:0043531">
    <property type="term" value="F:ADP binding"/>
    <property type="evidence" value="ECO:0007669"/>
    <property type="project" value="InterPro"/>
</dbReference>
<keyword evidence="1" id="KW-0547">Nucleotide-binding</keyword>
<dbReference type="InterPro" id="IPR002182">
    <property type="entry name" value="NB-ARC"/>
</dbReference>
<dbReference type="GO" id="GO:0005524">
    <property type="term" value="F:ATP binding"/>
    <property type="evidence" value="ECO:0007669"/>
    <property type="project" value="UniProtKB-KW"/>
</dbReference>
<keyword evidence="2" id="KW-0611">Plant defense</keyword>
<accession>A0A7J8LBK2</accession>
<reference evidence="5 6" key="1">
    <citation type="journal article" date="2019" name="Genome Biol. Evol.">
        <title>Insights into the evolution of the New World diploid cottons (Gossypium, subgenus Houzingenia) based on genome sequencing.</title>
        <authorList>
            <person name="Grover C.E."/>
            <person name="Arick M.A. 2nd"/>
            <person name="Thrash A."/>
            <person name="Conover J.L."/>
            <person name="Sanders W.S."/>
            <person name="Peterson D.G."/>
            <person name="Frelichowski J.E."/>
            <person name="Scheffler J.A."/>
            <person name="Scheffler B.E."/>
            <person name="Wendel J.F."/>
        </authorList>
    </citation>
    <scope>NUCLEOTIDE SEQUENCE [LARGE SCALE GENOMIC DNA]</scope>
    <source>
        <strain evidence="5">157</strain>
        <tissue evidence="5">Leaf</tissue>
    </source>
</reference>
<feature type="non-terminal residue" evidence="5">
    <location>
        <position position="262"/>
    </location>
</feature>
<dbReference type="Gene3D" id="3.40.50.300">
    <property type="entry name" value="P-loop containing nucleotide triphosphate hydrolases"/>
    <property type="match status" value="1"/>
</dbReference>
<dbReference type="Proteomes" id="UP000593572">
    <property type="component" value="Unassembled WGS sequence"/>
</dbReference>
<feature type="non-terminal residue" evidence="5">
    <location>
        <position position="1"/>
    </location>
</feature>
<keyword evidence="6" id="KW-1185">Reference proteome</keyword>
<evidence type="ECO:0000256" key="1">
    <source>
        <dbReference type="ARBA" id="ARBA00022741"/>
    </source>
</evidence>
<sequence>LGKRVSQTVEEVDNIIEQGKFTEALVINDPSTIGVAFQLMEHLEGETMVKSGIWNYLMSDEIGMIRVCGMGGIGKTTIMKHIYNQLSKEIKPLFDVIIWVTVSKELNITKLQQDMANAMNIGALPEVEPKRVSVLMEELRRIKYVLILDDVWEKFSLAEVGIPKPTSSNGSKLVLTSRSIDVYGSMNCKIVKVHPLSNEESMNLFLVHTEHGVLKVPSLEQILGDIVRKCTGLPLAIAVITGSMKGIYDVAEWRNALRDLRD</sequence>
<evidence type="ECO:0000256" key="2">
    <source>
        <dbReference type="ARBA" id="ARBA00022821"/>
    </source>
</evidence>
<evidence type="ECO:0000313" key="6">
    <source>
        <dbReference type="Proteomes" id="UP000593572"/>
    </source>
</evidence>
<dbReference type="PANTHER" id="PTHR33463:SF212">
    <property type="entry name" value="AND NB-ARC DOMAINS-CONTAINING DISEASE RESISTANCE PROTEIN, PUTATIVE-RELATED"/>
    <property type="match status" value="1"/>
</dbReference>
<dbReference type="FunFam" id="3.40.50.300:FF:001091">
    <property type="entry name" value="Probable disease resistance protein At1g61300"/>
    <property type="match status" value="1"/>
</dbReference>
<dbReference type="PRINTS" id="PR00364">
    <property type="entry name" value="DISEASERSIST"/>
</dbReference>
<keyword evidence="3" id="KW-0067">ATP-binding</keyword>
<dbReference type="PANTHER" id="PTHR33463">
    <property type="entry name" value="NB-ARC DOMAIN-CONTAINING PROTEIN-RELATED"/>
    <property type="match status" value="1"/>
</dbReference>
<feature type="domain" description="NB-ARC" evidence="4">
    <location>
        <begin position="51"/>
        <end position="205"/>
    </location>
</feature>
<dbReference type="Gene3D" id="1.10.8.430">
    <property type="entry name" value="Helical domain of apoptotic protease-activating factors"/>
    <property type="match status" value="1"/>
</dbReference>
<dbReference type="EMBL" id="JABEZX010000002">
    <property type="protein sequence ID" value="MBA0549834.1"/>
    <property type="molecule type" value="Genomic_DNA"/>
</dbReference>
<name>A0A7J8LBK2_9ROSI</name>
<protein>
    <recommendedName>
        <fullName evidence="4">NB-ARC domain-containing protein</fullName>
    </recommendedName>
</protein>